<dbReference type="FunFam" id="3.40.640.10:FF:000009">
    <property type="entry name" value="Cystathionine gamma-synthase homolog"/>
    <property type="match status" value="1"/>
</dbReference>
<keyword evidence="13" id="KW-0418">Kinase</keyword>
<dbReference type="EC" id="4.4.1.13" evidence="6"/>
<keyword evidence="7" id="KW-0963">Cytoplasm</keyword>
<evidence type="ECO:0000256" key="13">
    <source>
        <dbReference type="ARBA" id="ARBA00022777"/>
    </source>
</evidence>
<dbReference type="PROSITE" id="PS00627">
    <property type="entry name" value="GHMP_KINASES_ATP"/>
    <property type="match status" value="1"/>
</dbReference>
<evidence type="ECO:0000256" key="4">
    <source>
        <dbReference type="ARBA" id="ARBA00009077"/>
    </source>
</evidence>
<keyword evidence="21" id="KW-0486">Methionine biosynthesis</keyword>
<keyword evidence="14" id="KW-0067">ATP-binding</keyword>
<keyword evidence="19" id="KW-0443">Lipid metabolism</keyword>
<dbReference type="GO" id="GO:0004496">
    <property type="term" value="F:mevalonate kinase activity"/>
    <property type="evidence" value="ECO:0007669"/>
    <property type="project" value="UniProtKB-EC"/>
</dbReference>
<evidence type="ECO:0000256" key="11">
    <source>
        <dbReference type="ARBA" id="ARBA00022723"/>
    </source>
</evidence>
<evidence type="ECO:0000256" key="6">
    <source>
        <dbReference type="ARBA" id="ARBA00012224"/>
    </source>
</evidence>
<dbReference type="AlphaFoldDB" id="A0A8H3DF34"/>
<comment type="cofactor">
    <cofactor evidence="1">
        <name>pyridoxal 5'-phosphate</name>
        <dbReference type="ChEBI" id="CHEBI:597326"/>
    </cofactor>
</comment>
<organism evidence="32 33">
    <name type="scientific">Rhizoctonia solani</name>
    <dbReference type="NCBI Taxonomy" id="456999"/>
    <lineage>
        <taxon>Eukaryota</taxon>
        <taxon>Fungi</taxon>
        <taxon>Dikarya</taxon>
        <taxon>Basidiomycota</taxon>
        <taxon>Agaricomycotina</taxon>
        <taxon>Agaricomycetes</taxon>
        <taxon>Cantharellales</taxon>
        <taxon>Ceratobasidiaceae</taxon>
        <taxon>Rhizoctonia</taxon>
    </lineage>
</organism>
<evidence type="ECO:0000256" key="12">
    <source>
        <dbReference type="ARBA" id="ARBA00022741"/>
    </source>
</evidence>
<reference evidence="32" key="1">
    <citation type="submission" date="2021-01" db="EMBL/GenBank/DDBJ databases">
        <authorList>
            <person name="Kaushik A."/>
        </authorList>
    </citation>
    <scope>NUCLEOTIDE SEQUENCE</scope>
    <source>
        <strain evidence="32">AG4-RS23</strain>
    </source>
</reference>
<dbReference type="NCBIfam" id="TIGR00549">
    <property type="entry name" value="mevalon_kin"/>
    <property type="match status" value="1"/>
</dbReference>
<evidence type="ECO:0000256" key="28">
    <source>
        <dbReference type="ARBA" id="ARBA00047517"/>
    </source>
</evidence>
<dbReference type="CDD" id="cd00614">
    <property type="entry name" value="CGS_like"/>
    <property type="match status" value="1"/>
</dbReference>
<evidence type="ECO:0000256" key="27">
    <source>
        <dbReference type="ARBA" id="ARBA00047213"/>
    </source>
</evidence>
<evidence type="ECO:0000313" key="33">
    <source>
        <dbReference type="Proteomes" id="UP000663861"/>
    </source>
</evidence>
<dbReference type="GO" id="GO:0030170">
    <property type="term" value="F:pyridoxal phosphate binding"/>
    <property type="evidence" value="ECO:0007669"/>
    <property type="project" value="InterPro"/>
</dbReference>
<dbReference type="PRINTS" id="PR00959">
    <property type="entry name" value="MEVGALKINASE"/>
</dbReference>
<keyword evidence="15" id="KW-0460">Magnesium</keyword>
<evidence type="ECO:0000256" key="8">
    <source>
        <dbReference type="ARBA" id="ARBA00022516"/>
    </source>
</evidence>
<dbReference type="EC" id="2.7.1.36" evidence="5"/>
<dbReference type="InterPro" id="IPR000277">
    <property type="entry name" value="Cys/Met-Metab_PyrdxlP-dep_enz"/>
</dbReference>
<dbReference type="PANTHER" id="PTHR11808">
    <property type="entry name" value="TRANS-SULFURATION ENZYME FAMILY MEMBER"/>
    <property type="match status" value="1"/>
</dbReference>
<comment type="similarity">
    <text evidence="4">Belongs to the trans-sulfuration enzymes family.</text>
</comment>
<dbReference type="InterPro" id="IPR006205">
    <property type="entry name" value="Mev_gal_kin"/>
</dbReference>
<keyword evidence="11" id="KW-0479">Metal-binding</keyword>
<evidence type="ECO:0000256" key="1">
    <source>
        <dbReference type="ARBA" id="ARBA00001933"/>
    </source>
</evidence>
<keyword evidence="16" id="KW-0663">Pyridoxal phosphate</keyword>
<keyword evidence="23" id="KW-0456">Lyase</keyword>
<evidence type="ECO:0000256" key="16">
    <source>
        <dbReference type="ARBA" id="ARBA00022898"/>
    </source>
</evidence>
<protein>
    <recommendedName>
        <fullName evidence="30">Cystathionine beta-lyase</fullName>
        <ecNumber evidence="5">2.7.1.36</ecNumber>
        <ecNumber evidence="6">4.4.1.13</ecNumber>
    </recommendedName>
    <alternativeName>
        <fullName evidence="27">Cysteine-S-conjugate beta-lyase</fullName>
    </alternativeName>
</protein>
<comment type="caution">
    <text evidence="32">The sequence shown here is derived from an EMBL/GenBank/DDBJ whole genome shotgun (WGS) entry which is preliminary data.</text>
</comment>
<keyword evidence="9" id="KW-0028">Amino-acid biosynthesis</keyword>
<dbReference type="FunFam" id="3.30.70.890:FF:000003">
    <property type="entry name" value="Mevalonate kinase"/>
    <property type="match status" value="1"/>
</dbReference>
<dbReference type="InterPro" id="IPR015424">
    <property type="entry name" value="PyrdxlP-dep_Trfase"/>
</dbReference>
<keyword evidence="17" id="KW-0752">Steroid biosynthesis</keyword>
<dbReference type="GO" id="GO:0005524">
    <property type="term" value="F:ATP binding"/>
    <property type="evidence" value="ECO:0007669"/>
    <property type="project" value="UniProtKB-KW"/>
</dbReference>
<evidence type="ECO:0000256" key="25">
    <source>
        <dbReference type="ARBA" id="ARBA00029438"/>
    </source>
</evidence>
<keyword evidence="12" id="KW-0547">Nucleotide-binding</keyword>
<dbReference type="Gene3D" id="3.40.640.10">
    <property type="entry name" value="Type I PLP-dependent aspartate aminotransferase-like (Major domain)"/>
    <property type="match status" value="1"/>
</dbReference>
<evidence type="ECO:0000256" key="7">
    <source>
        <dbReference type="ARBA" id="ARBA00022490"/>
    </source>
</evidence>
<comment type="catalytic activity">
    <reaction evidence="29">
        <text>an S-substituted L-cysteine + H2O = a thiol + pyruvate + NH4(+)</text>
        <dbReference type="Rhea" id="RHEA:18121"/>
        <dbReference type="ChEBI" id="CHEBI:15361"/>
        <dbReference type="ChEBI" id="CHEBI:15377"/>
        <dbReference type="ChEBI" id="CHEBI:28938"/>
        <dbReference type="ChEBI" id="CHEBI:29256"/>
        <dbReference type="ChEBI" id="CHEBI:58717"/>
        <dbReference type="EC" id="4.4.1.13"/>
    </reaction>
</comment>
<dbReference type="NCBIfam" id="TIGR01329">
    <property type="entry name" value="cysta_beta_ly_E"/>
    <property type="match status" value="1"/>
</dbReference>
<evidence type="ECO:0000256" key="15">
    <source>
        <dbReference type="ARBA" id="ARBA00022842"/>
    </source>
</evidence>
<dbReference type="Gene3D" id="3.30.230.10">
    <property type="match status" value="1"/>
</dbReference>
<evidence type="ECO:0000256" key="23">
    <source>
        <dbReference type="ARBA" id="ARBA00023239"/>
    </source>
</evidence>
<dbReference type="InterPro" id="IPR006238">
    <property type="entry name" value="Cys_b_lyase_euk"/>
</dbReference>
<dbReference type="GO" id="GO:0005737">
    <property type="term" value="C:cytoplasm"/>
    <property type="evidence" value="ECO:0007669"/>
    <property type="project" value="UniProtKB-SubCell"/>
</dbReference>
<evidence type="ECO:0000256" key="30">
    <source>
        <dbReference type="ARBA" id="ARBA00072331"/>
    </source>
</evidence>
<evidence type="ECO:0000256" key="9">
    <source>
        <dbReference type="ARBA" id="ARBA00022605"/>
    </source>
</evidence>
<name>A0A8H3DF34_9AGAM</name>
<evidence type="ECO:0000313" key="32">
    <source>
        <dbReference type="EMBL" id="CAE6525481.1"/>
    </source>
</evidence>
<evidence type="ECO:0000256" key="5">
    <source>
        <dbReference type="ARBA" id="ARBA00012103"/>
    </source>
</evidence>
<dbReference type="SUPFAM" id="SSF55060">
    <property type="entry name" value="GHMP Kinase, C-terminal domain"/>
    <property type="match status" value="1"/>
</dbReference>
<dbReference type="InterPro" id="IPR036554">
    <property type="entry name" value="GHMP_kinase_C_sf"/>
</dbReference>
<keyword evidence="18" id="KW-0756">Sterol biosynthesis</keyword>
<dbReference type="Pfam" id="PF01053">
    <property type="entry name" value="Cys_Met_Meta_PP"/>
    <property type="match status" value="1"/>
</dbReference>
<keyword evidence="8" id="KW-0444">Lipid biosynthesis</keyword>
<comment type="similarity">
    <text evidence="3">Belongs to the GHMP kinase family. Mevalonate kinase subfamily.</text>
</comment>
<dbReference type="GO" id="GO:0071266">
    <property type="term" value="P:'de novo' L-methionine biosynthetic process"/>
    <property type="evidence" value="ECO:0007669"/>
    <property type="project" value="InterPro"/>
</dbReference>
<gene>
    <name evidence="32" type="ORF">RDB_LOCUS163446</name>
</gene>
<dbReference type="InterPro" id="IPR014721">
    <property type="entry name" value="Ribsml_uS5_D2-typ_fold_subgr"/>
</dbReference>
<feature type="domain" description="GHMP kinase C-terminal" evidence="31">
    <location>
        <begin position="753"/>
        <end position="810"/>
    </location>
</feature>
<sequence>MSSSPPYTLETPVPDSPSVRRRQYHFSTQCATVENPSQKDQYGSSSVPIYQTATFKGMGGAYDYTRSGNPTRSHLEHHLAKISSASHAFAVSSGMAALDIITRLLKPGDEVIAGDDLYGGTNRLLNYLRTHSGVIVHHVDTTNPDSLRPVLSDKTALVLLESPTNPLLKIADLGYLASTVAAQNPNALVVVDNTMMSPYLQRPLEHGAHIVYDSGTKYLSGHHDLMAGVIVCNRDDIAKQIAFTINSVGNALAPVDSFLLLRGIKTLAIRMDRQQATARLVATHLQRLGFQVFYPGLADHANRAIHEKIASGPGAVLSFVTADKALSERIVGATRLWGISVSFGAVNSLISMPCLMSHASIDSATRAARGLPEDLIRLCVGIEDPTDLIDDLDEALLEAGAVVRDSAGNYVRVRTGDMGIIGRAVEKLGQTVEGMGLTTGLEPSQAERPWLVSAPGKVILFGEHAVVHGVTAIAASVDLRCYALSTPLPTSTHTISLTLSDLDSSTISWDTQTLPWEAATTLPSAPSPFTLDAKLVAALEGVLDKQNLQGRVRSASLAFLYLYMTMCGDIRPTCSVTTRSALPIGAGLGSSASYSTTIALLLLLLTSRLSLPSEPAPTSDGHLHISHSGRRALPQSFAAEVNAWAFIAETVLHGNPSGVDNTVAVFGGGLGFTRDGFGERKGVELIPAFKSIRFLLTDSRVPRDTKKLVAGVGQMKADRPALVAEILGRIQSISDEAQRALGDPELERSKMLAGLEALMDENHGHLVTLGVSHPVLEQIKDITAKPEYGLHTKLTGAGGGGCAVTLIPDDFSEAKMTCLLADLHTAGFVAYNTAVGGSGLGIFHPHSDEGRPTPIEQTSEAGETFAKVDSGDLGAWAEGVGRWLYV</sequence>
<dbReference type="SUPFAM" id="SSF54211">
    <property type="entry name" value="Ribosomal protein S5 domain 2-like"/>
    <property type="match status" value="1"/>
</dbReference>
<comment type="pathway">
    <text evidence="25">Isoprenoid biosynthesis; isopentenyl diphosphate biosynthesis via mevalonate pathway; isopentenyl diphosphate from (R)-mevalonate: step 1/3.</text>
</comment>
<dbReference type="SUPFAM" id="SSF53383">
    <property type="entry name" value="PLP-dependent transferases"/>
    <property type="match status" value="1"/>
</dbReference>
<proteinExistence type="inferred from homology"/>
<dbReference type="InterPro" id="IPR013750">
    <property type="entry name" value="GHMP_kinase_C_dom"/>
</dbReference>
<dbReference type="GO" id="GO:0046872">
    <property type="term" value="F:metal ion binding"/>
    <property type="evidence" value="ECO:0007669"/>
    <property type="project" value="UniProtKB-KW"/>
</dbReference>
<keyword evidence="20" id="KW-1207">Sterol metabolism</keyword>
<comment type="catalytic activity">
    <reaction evidence="24">
        <text>(R)-mevalonate + ATP = (R)-5-phosphomevalonate + ADP + H(+)</text>
        <dbReference type="Rhea" id="RHEA:17065"/>
        <dbReference type="ChEBI" id="CHEBI:15378"/>
        <dbReference type="ChEBI" id="CHEBI:30616"/>
        <dbReference type="ChEBI" id="CHEBI:36464"/>
        <dbReference type="ChEBI" id="CHEBI:58146"/>
        <dbReference type="ChEBI" id="CHEBI:456216"/>
        <dbReference type="EC" id="2.7.1.36"/>
    </reaction>
    <physiologicalReaction direction="left-to-right" evidence="24">
        <dbReference type="Rhea" id="RHEA:17066"/>
    </physiologicalReaction>
</comment>
<dbReference type="Proteomes" id="UP000663861">
    <property type="component" value="Unassembled WGS sequence"/>
</dbReference>
<keyword evidence="10" id="KW-0808">Transferase</keyword>
<evidence type="ECO:0000256" key="10">
    <source>
        <dbReference type="ARBA" id="ARBA00022679"/>
    </source>
</evidence>
<dbReference type="InterPro" id="IPR015421">
    <property type="entry name" value="PyrdxlP-dep_Trfase_major"/>
</dbReference>
<dbReference type="FunFam" id="3.90.1150.10:FF:000013">
    <property type="entry name" value="Cystathionine beta-lyase"/>
    <property type="match status" value="1"/>
</dbReference>
<dbReference type="GO" id="GO:0019287">
    <property type="term" value="P:isopentenyl diphosphate biosynthetic process, mevalonate pathway"/>
    <property type="evidence" value="ECO:0007669"/>
    <property type="project" value="UniProtKB-UniPathway"/>
</dbReference>
<dbReference type="InterPro" id="IPR006203">
    <property type="entry name" value="GHMP_knse_ATP-bd_CS"/>
</dbReference>
<comment type="subcellular location">
    <subcellularLocation>
        <location evidence="2">Cytoplasm</location>
    </subcellularLocation>
</comment>
<dbReference type="GO" id="GO:0019346">
    <property type="term" value="P:transsulfuration"/>
    <property type="evidence" value="ECO:0007669"/>
    <property type="project" value="InterPro"/>
</dbReference>
<dbReference type="GO" id="GO:0047804">
    <property type="term" value="F:cysteine-S-conjugate beta-lyase activity"/>
    <property type="evidence" value="ECO:0007669"/>
    <property type="project" value="UniProtKB-EC"/>
</dbReference>
<evidence type="ECO:0000256" key="24">
    <source>
        <dbReference type="ARBA" id="ARBA00029310"/>
    </source>
</evidence>
<dbReference type="GO" id="GO:0016126">
    <property type="term" value="P:sterol biosynthetic process"/>
    <property type="evidence" value="ECO:0007669"/>
    <property type="project" value="UniProtKB-KW"/>
</dbReference>
<dbReference type="Pfam" id="PF08544">
    <property type="entry name" value="GHMP_kinases_C"/>
    <property type="match status" value="1"/>
</dbReference>
<evidence type="ECO:0000256" key="26">
    <source>
        <dbReference type="ARBA" id="ARBA00046315"/>
    </source>
</evidence>
<comment type="catalytic activity">
    <reaction evidence="28">
        <text>L,L-cystathionine + H2O = L-homocysteine + pyruvate + NH4(+)</text>
        <dbReference type="Rhea" id="RHEA:13965"/>
        <dbReference type="ChEBI" id="CHEBI:15361"/>
        <dbReference type="ChEBI" id="CHEBI:15377"/>
        <dbReference type="ChEBI" id="CHEBI:28938"/>
        <dbReference type="ChEBI" id="CHEBI:58161"/>
        <dbReference type="ChEBI" id="CHEBI:58199"/>
    </reaction>
</comment>
<evidence type="ECO:0000256" key="18">
    <source>
        <dbReference type="ARBA" id="ARBA00023011"/>
    </source>
</evidence>
<dbReference type="InterPro" id="IPR015422">
    <property type="entry name" value="PyrdxlP-dep_Trfase_small"/>
</dbReference>
<evidence type="ECO:0000256" key="29">
    <source>
        <dbReference type="ARBA" id="ARBA00047625"/>
    </source>
</evidence>
<dbReference type="EMBL" id="CAJMWY010004250">
    <property type="protein sequence ID" value="CAE6525481.1"/>
    <property type="molecule type" value="Genomic_DNA"/>
</dbReference>
<evidence type="ECO:0000256" key="20">
    <source>
        <dbReference type="ARBA" id="ARBA00023166"/>
    </source>
</evidence>
<evidence type="ECO:0000256" key="14">
    <source>
        <dbReference type="ARBA" id="ARBA00022840"/>
    </source>
</evidence>
<dbReference type="InterPro" id="IPR020568">
    <property type="entry name" value="Ribosomal_Su5_D2-typ_SF"/>
</dbReference>
<evidence type="ECO:0000256" key="19">
    <source>
        <dbReference type="ARBA" id="ARBA00023098"/>
    </source>
</evidence>
<dbReference type="UniPathway" id="UPA00057">
    <property type="reaction ID" value="UER00098"/>
</dbReference>
<evidence type="ECO:0000256" key="3">
    <source>
        <dbReference type="ARBA" id="ARBA00006495"/>
    </source>
</evidence>
<comment type="pathway">
    <text evidence="26">Amino-acid biosynthesis; L-methionine biosynthesis via de novo pathway; L-homocysteine from L-cystathionine: step 1/1.</text>
</comment>
<evidence type="ECO:0000256" key="2">
    <source>
        <dbReference type="ARBA" id="ARBA00004496"/>
    </source>
</evidence>
<dbReference type="Gene3D" id="3.90.1150.10">
    <property type="entry name" value="Aspartate Aminotransferase, domain 1"/>
    <property type="match status" value="1"/>
</dbReference>
<keyword evidence="22" id="KW-0753">Steroid metabolism</keyword>
<evidence type="ECO:0000259" key="31">
    <source>
        <dbReference type="Pfam" id="PF08544"/>
    </source>
</evidence>
<dbReference type="PANTHER" id="PTHR11808:SF50">
    <property type="entry name" value="CYSTATHIONINE BETA-LYASE"/>
    <property type="match status" value="1"/>
</dbReference>
<evidence type="ECO:0000256" key="22">
    <source>
        <dbReference type="ARBA" id="ARBA00023221"/>
    </source>
</evidence>
<accession>A0A8H3DF34</accession>
<evidence type="ECO:0000256" key="17">
    <source>
        <dbReference type="ARBA" id="ARBA00022955"/>
    </source>
</evidence>
<evidence type="ECO:0000256" key="21">
    <source>
        <dbReference type="ARBA" id="ARBA00023167"/>
    </source>
</evidence>
<dbReference type="Gene3D" id="3.30.70.890">
    <property type="entry name" value="GHMP kinase, C-terminal domain"/>
    <property type="match status" value="1"/>
</dbReference>